<evidence type="ECO:0000256" key="2">
    <source>
        <dbReference type="SAM" id="MobiDB-lite"/>
    </source>
</evidence>
<feature type="signal peptide" evidence="3">
    <location>
        <begin position="1"/>
        <end position="23"/>
    </location>
</feature>
<gene>
    <name evidence="5" type="primary">degP1</name>
    <name evidence="5" type="ORF">Poly59_56550</name>
</gene>
<dbReference type="InterPro" id="IPR036034">
    <property type="entry name" value="PDZ_sf"/>
</dbReference>
<dbReference type="CDD" id="cd06779">
    <property type="entry name" value="cpPDZ_Deg_HtrA-like"/>
    <property type="match status" value="1"/>
</dbReference>
<keyword evidence="3" id="KW-0732">Signal</keyword>
<dbReference type="PROSITE" id="PS50106">
    <property type="entry name" value="PDZ"/>
    <property type="match status" value="2"/>
</dbReference>
<comment type="caution">
    <text evidence="5">The sequence shown here is derived from an EMBL/GenBank/DDBJ whole genome shotgun (WGS) entry which is preliminary data.</text>
</comment>
<dbReference type="Pfam" id="PF13180">
    <property type="entry name" value="PDZ_2"/>
    <property type="match status" value="2"/>
</dbReference>
<feature type="domain" description="PDZ" evidence="4">
    <location>
        <begin position="121"/>
        <end position="201"/>
    </location>
</feature>
<dbReference type="EC" id="3.4.21.107" evidence="5"/>
<comment type="cofactor">
    <cofactor evidence="1">
        <name>Zn(2+)</name>
        <dbReference type="ChEBI" id="CHEBI:29105"/>
    </cofactor>
</comment>
<evidence type="ECO:0000313" key="5">
    <source>
        <dbReference type="EMBL" id="TWU46682.1"/>
    </source>
</evidence>
<dbReference type="GO" id="GO:0016020">
    <property type="term" value="C:membrane"/>
    <property type="evidence" value="ECO:0007669"/>
    <property type="project" value="InterPro"/>
</dbReference>
<dbReference type="InterPro" id="IPR004387">
    <property type="entry name" value="Pept_M50_Zn"/>
</dbReference>
<keyword evidence="5" id="KW-0645">Protease</keyword>
<dbReference type="SUPFAM" id="SSF50156">
    <property type="entry name" value="PDZ domain-like"/>
    <property type="match status" value="2"/>
</dbReference>
<keyword evidence="5" id="KW-0378">Hydrolase</keyword>
<dbReference type="Proteomes" id="UP000317977">
    <property type="component" value="Unassembled WGS sequence"/>
</dbReference>
<keyword evidence="6" id="KW-1185">Reference proteome</keyword>
<accession>A0A5C6ECF4</accession>
<sequence precursor="true">MWTKPAILLICLLPSVSMNLVIAQSIPAVPTEDQEFAQLGVEVTDSPGVGVQVEVVAVDGPADQSGIRPGDYLMAINGEPIDQPDDLIATIHAQNPGTAVSVRVWHDGEETEMKIVLATSGSTVQRTDRAWLGVTLEVNGNVGAKIGQVIPGSPASDAKLKEGDVIVAINDTEIESAKDLVTAIESHKSGDRITLTLAGETENPRQVKLGALAVAPPIFSHRMPIPELDEIFPDSFAPPSWHQEMSDLRRKVQELQDAIRKQGKGDLDLDEEDAESQDPTEHQPGDVSELNGTSALFQFVDYDLRRGDAQSRSSHDGYRYRPTYRYSYQYRPNYGYRYGYVPRAIPYSSYYGRYPNYRSYYRPYYRAGAQLYIGPFGVQYYYR</sequence>
<dbReference type="PANTHER" id="PTHR42837:SF2">
    <property type="entry name" value="MEMBRANE METALLOPROTEASE ARASP2, CHLOROPLASTIC-RELATED"/>
    <property type="match status" value="1"/>
</dbReference>
<dbReference type="EMBL" id="SJPX01000006">
    <property type="protein sequence ID" value="TWU46682.1"/>
    <property type="molecule type" value="Genomic_DNA"/>
</dbReference>
<reference evidence="5 6" key="1">
    <citation type="submission" date="2019-02" db="EMBL/GenBank/DDBJ databases">
        <title>Deep-cultivation of Planctomycetes and their phenomic and genomic characterization uncovers novel biology.</title>
        <authorList>
            <person name="Wiegand S."/>
            <person name="Jogler M."/>
            <person name="Boedeker C."/>
            <person name="Pinto D."/>
            <person name="Vollmers J."/>
            <person name="Rivas-Marin E."/>
            <person name="Kohn T."/>
            <person name="Peeters S.H."/>
            <person name="Heuer A."/>
            <person name="Rast P."/>
            <person name="Oberbeckmann S."/>
            <person name="Bunk B."/>
            <person name="Jeske O."/>
            <person name="Meyerdierks A."/>
            <person name="Storesund J.E."/>
            <person name="Kallscheuer N."/>
            <person name="Luecker S."/>
            <person name="Lage O.M."/>
            <person name="Pohl T."/>
            <person name="Merkel B.J."/>
            <person name="Hornburger P."/>
            <person name="Mueller R.-W."/>
            <person name="Bruemmer F."/>
            <person name="Labrenz M."/>
            <person name="Spormann A.M."/>
            <person name="Op Den Camp H."/>
            <person name="Overmann J."/>
            <person name="Amann R."/>
            <person name="Jetten M.S.M."/>
            <person name="Mascher T."/>
            <person name="Medema M.H."/>
            <person name="Devos D.P."/>
            <person name="Kaster A.-K."/>
            <person name="Ovreas L."/>
            <person name="Rohde M."/>
            <person name="Galperin M.Y."/>
            <person name="Jogler C."/>
        </authorList>
    </citation>
    <scope>NUCLEOTIDE SEQUENCE [LARGE SCALE GENOMIC DNA]</scope>
    <source>
        <strain evidence="5 6">Poly59</strain>
    </source>
</reference>
<dbReference type="GO" id="GO:0006508">
    <property type="term" value="P:proteolysis"/>
    <property type="evidence" value="ECO:0007669"/>
    <property type="project" value="UniProtKB-KW"/>
</dbReference>
<dbReference type="PANTHER" id="PTHR42837">
    <property type="entry name" value="REGULATOR OF SIGMA-E PROTEASE RSEP"/>
    <property type="match status" value="1"/>
</dbReference>
<protein>
    <submittedName>
        <fullName evidence="5">Putative periplasmic serine endoprotease DegP-like</fullName>
        <ecNumber evidence="5">3.4.21.107</ecNumber>
    </submittedName>
</protein>
<evidence type="ECO:0000256" key="3">
    <source>
        <dbReference type="SAM" id="SignalP"/>
    </source>
</evidence>
<proteinExistence type="predicted"/>
<dbReference type="Gene3D" id="2.30.42.10">
    <property type="match status" value="2"/>
</dbReference>
<feature type="compositionally biased region" description="Acidic residues" evidence="2">
    <location>
        <begin position="268"/>
        <end position="278"/>
    </location>
</feature>
<feature type="region of interest" description="Disordered" evidence="2">
    <location>
        <begin position="262"/>
        <end position="289"/>
    </location>
</feature>
<evidence type="ECO:0000259" key="4">
    <source>
        <dbReference type="PROSITE" id="PS50106"/>
    </source>
</evidence>
<dbReference type="SMART" id="SM00228">
    <property type="entry name" value="PDZ"/>
    <property type="match status" value="2"/>
</dbReference>
<dbReference type="AlphaFoldDB" id="A0A5C6ECF4"/>
<feature type="chain" id="PRO_5022879252" evidence="3">
    <location>
        <begin position="24"/>
        <end position="383"/>
    </location>
</feature>
<organism evidence="5 6">
    <name type="scientific">Rubripirellula reticaptiva</name>
    <dbReference type="NCBI Taxonomy" id="2528013"/>
    <lineage>
        <taxon>Bacteria</taxon>
        <taxon>Pseudomonadati</taxon>
        <taxon>Planctomycetota</taxon>
        <taxon>Planctomycetia</taxon>
        <taxon>Pirellulales</taxon>
        <taxon>Pirellulaceae</taxon>
        <taxon>Rubripirellula</taxon>
    </lineage>
</organism>
<dbReference type="RefSeq" id="WP_186776543.1">
    <property type="nucleotide sequence ID" value="NZ_SJPX01000006.1"/>
</dbReference>
<evidence type="ECO:0000313" key="6">
    <source>
        <dbReference type="Proteomes" id="UP000317977"/>
    </source>
</evidence>
<feature type="domain" description="PDZ" evidence="4">
    <location>
        <begin position="28"/>
        <end position="81"/>
    </location>
</feature>
<name>A0A5C6ECF4_9BACT</name>
<dbReference type="GO" id="GO:0004222">
    <property type="term" value="F:metalloendopeptidase activity"/>
    <property type="evidence" value="ECO:0007669"/>
    <property type="project" value="InterPro"/>
</dbReference>
<evidence type="ECO:0000256" key="1">
    <source>
        <dbReference type="ARBA" id="ARBA00001947"/>
    </source>
</evidence>
<dbReference type="InterPro" id="IPR001478">
    <property type="entry name" value="PDZ"/>
</dbReference>